<feature type="compositionally biased region" description="Polar residues" evidence="11">
    <location>
        <begin position="542"/>
        <end position="554"/>
    </location>
</feature>
<organism evidence="13 14">
    <name type="scientific">Phaseolus coccineus</name>
    <name type="common">Scarlet runner bean</name>
    <name type="synonym">Phaseolus multiflorus</name>
    <dbReference type="NCBI Taxonomy" id="3886"/>
    <lineage>
        <taxon>Eukaryota</taxon>
        <taxon>Viridiplantae</taxon>
        <taxon>Streptophyta</taxon>
        <taxon>Embryophyta</taxon>
        <taxon>Tracheophyta</taxon>
        <taxon>Spermatophyta</taxon>
        <taxon>Magnoliopsida</taxon>
        <taxon>eudicotyledons</taxon>
        <taxon>Gunneridae</taxon>
        <taxon>Pentapetalae</taxon>
        <taxon>rosids</taxon>
        <taxon>fabids</taxon>
        <taxon>Fabales</taxon>
        <taxon>Fabaceae</taxon>
        <taxon>Papilionoideae</taxon>
        <taxon>50 kb inversion clade</taxon>
        <taxon>NPAAA clade</taxon>
        <taxon>indigoferoid/millettioid clade</taxon>
        <taxon>Phaseoleae</taxon>
        <taxon>Phaseolus</taxon>
    </lineage>
</organism>
<dbReference type="GO" id="GO:0004674">
    <property type="term" value="F:protein serine/threonine kinase activity"/>
    <property type="evidence" value="ECO:0007669"/>
    <property type="project" value="UniProtKB-KW"/>
</dbReference>
<dbReference type="PANTHER" id="PTHR47985:SF32">
    <property type="entry name" value="RECEPTOR-LIKE KINASE LIP2"/>
    <property type="match status" value="1"/>
</dbReference>
<dbReference type="SUPFAM" id="SSF56112">
    <property type="entry name" value="Protein kinase-like (PK-like)"/>
    <property type="match status" value="1"/>
</dbReference>
<dbReference type="AlphaFoldDB" id="A0AAN9R7J5"/>
<feature type="region of interest" description="Disordered" evidence="11">
    <location>
        <begin position="348"/>
        <end position="554"/>
    </location>
</feature>
<dbReference type="EMBL" id="JAYMYR010000006">
    <property type="protein sequence ID" value="KAK7356763.1"/>
    <property type="molecule type" value="Genomic_DNA"/>
</dbReference>
<feature type="compositionally biased region" description="Basic and acidic residues" evidence="11">
    <location>
        <begin position="421"/>
        <end position="432"/>
    </location>
</feature>
<sequence length="554" mass="60130">MNCFPCCAPKKSLSKREHEPPPPEPVPVKAPEMKKQKSDDQITVDPDNIKVKAFTFRELATATKNFRQDCLLDEAGFGRLYKGIIPATGQIVAVMQLDRNGIGKEFLGDVSELSLLQHENLVNLIGYCSDGDQRLLVYELFSGRTLESRLFETKADEGPLSWYDRMKIVAGASKGLEYMHESADPPVIFRDMKASSILVDNDFNAKLRDVGMAKLSGADKMNNGPPRLMGTYGYCAPEYVRAGQVSMKSDVYSFGVILLELITGRRAVDTTRPNEEQNLVAWATPLFRDPKRYPDMADPVLNKNFPAKDLNQVVAIASMCLQEEAEARPLISDVVTALSFLSAAPVAEPVKSSAGESDGEAVSRKGSRRSSVDSQHGSDGQLPPAMSSKPSRKSSSSGKSPGDLGHKSSKKSSLKLLSQKISEKSSEEDLNRKSSKKSSTKDLSQKKSSKKSSILGHKSGKKSSSRVSSHKSSIDSDDGSISSSCRSSSVASDDDVSERSSISLSQASDHADSINDSRRTEDGILDRESTMESDVGSGHPFDQTSSSGSSVYSR</sequence>
<keyword evidence="14" id="KW-1185">Reference proteome</keyword>
<evidence type="ECO:0000313" key="13">
    <source>
        <dbReference type="EMBL" id="KAK7356763.1"/>
    </source>
</evidence>
<evidence type="ECO:0000256" key="5">
    <source>
        <dbReference type="ARBA" id="ARBA00022679"/>
    </source>
</evidence>
<keyword evidence="7" id="KW-0418">Kinase</keyword>
<dbReference type="Proteomes" id="UP001374584">
    <property type="component" value="Unassembled WGS sequence"/>
</dbReference>
<dbReference type="Gene3D" id="3.30.200.20">
    <property type="entry name" value="Phosphorylase Kinase, domain 1"/>
    <property type="match status" value="1"/>
</dbReference>
<evidence type="ECO:0000256" key="4">
    <source>
        <dbReference type="ARBA" id="ARBA00022527"/>
    </source>
</evidence>
<keyword evidence="9" id="KW-0472">Membrane</keyword>
<evidence type="ECO:0000256" key="7">
    <source>
        <dbReference type="ARBA" id="ARBA00022777"/>
    </source>
</evidence>
<gene>
    <name evidence="13" type="ORF">VNO80_16039</name>
</gene>
<feature type="compositionally biased region" description="Basic and acidic residues" evidence="11">
    <location>
        <begin position="509"/>
        <end position="530"/>
    </location>
</feature>
<keyword evidence="3" id="KW-1003">Cell membrane</keyword>
<evidence type="ECO:0000256" key="3">
    <source>
        <dbReference type="ARBA" id="ARBA00022475"/>
    </source>
</evidence>
<dbReference type="InterPro" id="IPR000719">
    <property type="entry name" value="Prot_kinase_dom"/>
</dbReference>
<dbReference type="Gene3D" id="1.10.510.10">
    <property type="entry name" value="Transferase(Phosphotransferase) domain 1"/>
    <property type="match status" value="1"/>
</dbReference>
<proteinExistence type="inferred from homology"/>
<evidence type="ECO:0000256" key="2">
    <source>
        <dbReference type="ARBA" id="ARBA00008684"/>
    </source>
</evidence>
<keyword evidence="4" id="KW-0723">Serine/threonine-protein kinase</keyword>
<feature type="compositionally biased region" description="Low complexity" evidence="11">
    <location>
        <begin position="479"/>
        <end position="491"/>
    </location>
</feature>
<dbReference type="FunFam" id="1.10.510.10:FF:000032">
    <property type="entry name" value="Serine/threonine-protein kinase PBS1"/>
    <property type="match status" value="1"/>
</dbReference>
<reference evidence="13 14" key="1">
    <citation type="submission" date="2024-01" db="EMBL/GenBank/DDBJ databases">
        <title>The genomes of 5 underutilized Papilionoideae crops provide insights into root nodulation and disease resistanc.</title>
        <authorList>
            <person name="Jiang F."/>
        </authorList>
    </citation>
    <scope>NUCLEOTIDE SEQUENCE [LARGE SCALE GENOMIC DNA]</scope>
    <source>
        <strain evidence="13">JINMINGXINNONG_FW02</strain>
        <tissue evidence="13">Leaves</tissue>
    </source>
</reference>
<feature type="domain" description="Protein kinase" evidence="12">
    <location>
        <begin position="66"/>
        <end position="341"/>
    </location>
</feature>
<evidence type="ECO:0000256" key="1">
    <source>
        <dbReference type="ARBA" id="ARBA00004193"/>
    </source>
</evidence>
<dbReference type="GO" id="GO:0005524">
    <property type="term" value="F:ATP binding"/>
    <property type="evidence" value="ECO:0007669"/>
    <property type="project" value="UniProtKB-KW"/>
</dbReference>
<dbReference type="GO" id="GO:0005886">
    <property type="term" value="C:plasma membrane"/>
    <property type="evidence" value="ECO:0007669"/>
    <property type="project" value="UniProtKB-SubCell"/>
</dbReference>
<feature type="compositionally biased region" description="Basic and acidic residues" evidence="11">
    <location>
        <begin position="31"/>
        <end position="40"/>
    </location>
</feature>
<keyword evidence="10" id="KW-0449">Lipoprotein</keyword>
<evidence type="ECO:0000256" key="8">
    <source>
        <dbReference type="ARBA" id="ARBA00022840"/>
    </source>
</evidence>
<evidence type="ECO:0000256" key="9">
    <source>
        <dbReference type="ARBA" id="ARBA00023136"/>
    </source>
</evidence>
<name>A0AAN9R7J5_PHACN</name>
<comment type="similarity">
    <text evidence="2">Belongs to the protein kinase superfamily. Ser/Thr protein kinase family.</text>
</comment>
<evidence type="ECO:0000313" key="14">
    <source>
        <dbReference type="Proteomes" id="UP001374584"/>
    </source>
</evidence>
<dbReference type="Pfam" id="PF00069">
    <property type="entry name" value="Pkinase"/>
    <property type="match status" value="1"/>
</dbReference>
<keyword evidence="5" id="KW-0808">Transferase</keyword>
<keyword evidence="8" id="KW-0067">ATP-binding</keyword>
<evidence type="ECO:0000256" key="10">
    <source>
        <dbReference type="ARBA" id="ARBA00023288"/>
    </source>
</evidence>
<comment type="caution">
    <text evidence="13">The sequence shown here is derived from an EMBL/GenBank/DDBJ whole genome shotgun (WGS) entry which is preliminary data.</text>
</comment>
<evidence type="ECO:0000256" key="6">
    <source>
        <dbReference type="ARBA" id="ARBA00022741"/>
    </source>
</evidence>
<evidence type="ECO:0000259" key="12">
    <source>
        <dbReference type="PROSITE" id="PS50011"/>
    </source>
</evidence>
<accession>A0AAN9R7J5</accession>
<protein>
    <recommendedName>
        <fullName evidence="12">Protein kinase domain-containing protein</fullName>
    </recommendedName>
</protein>
<dbReference type="PROSITE" id="PS50011">
    <property type="entry name" value="PROTEIN_KINASE_DOM"/>
    <property type="match status" value="1"/>
</dbReference>
<dbReference type="PANTHER" id="PTHR47985">
    <property type="entry name" value="OS07G0668900 PROTEIN"/>
    <property type="match status" value="1"/>
</dbReference>
<feature type="region of interest" description="Disordered" evidence="11">
    <location>
        <begin position="11"/>
        <end position="41"/>
    </location>
</feature>
<feature type="compositionally biased region" description="Low complexity" evidence="11">
    <location>
        <begin position="387"/>
        <end position="402"/>
    </location>
</feature>
<dbReference type="InterPro" id="IPR011009">
    <property type="entry name" value="Kinase-like_dom_sf"/>
</dbReference>
<evidence type="ECO:0000256" key="11">
    <source>
        <dbReference type="SAM" id="MobiDB-lite"/>
    </source>
</evidence>
<keyword evidence="6" id="KW-0547">Nucleotide-binding</keyword>
<comment type="subcellular location">
    <subcellularLocation>
        <location evidence="1">Cell membrane</location>
        <topology evidence="1">Lipid-anchor</topology>
    </subcellularLocation>
</comment>